<sequence length="195" mass="21087">TLRPGHAQLAQTARLADLEQRLARVEQAVGATPAKLSRLGVGDHSLLATAQHLASRAALLDSAQLDAAESRLTTLLTKLDQVAEKTAAITGSSDPDRDKKINELYELAKKTEYLSQVLPQTLERMLALQELHQQGGEFAKALSEIESVQVQLMAKMRSNGETLASVEEGLKTSFATIKSNMEALDGRVKALSTKK</sequence>
<dbReference type="InterPro" id="IPR027267">
    <property type="entry name" value="AH/BAR_dom_sf"/>
</dbReference>
<reference evidence="5" key="1">
    <citation type="submission" date="2015-11" db="EMBL/GenBank/DDBJ databases">
        <title>De novo transcriptome assembly of four potential Pierce s Disease insect vectors from Arizona vineyards.</title>
        <authorList>
            <person name="Tassone E.E."/>
        </authorList>
    </citation>
    <scope>NUCLEOTIDE SEQUENCE</scope>
</reference>
<feature type="non-terminal residue" evidence="5">
    <location>
        <position position="1"/>
    </location>
</feature>
<name>A0A1B6EX73_9HEMI</name>
<dbReference type="Pfam" id="PF04912">
    <property type="entry name" value="Dynamitin"/>
    <property type="match status" value="1"/>
</dbReference>
<comment type="similarity">
    <text evidence="2">Belongs to the dynactin subunit 2 family.</text>
</comment>
<dbReference type="GO" id="GO:0005869">
    <property type="term" value="C:dynactin complex"/>
    <property type="evidence" value="ECO:0007669"/>
    <property type="project" value="InterPro"/>
</dbReference>
<comment type="subcellular location">
    <subcellularLocation>
        <location evidence="1">Cytoplasm</location>
    </subcellularLocation>
</comment>
<evidence type="ECO:0000313" key="5">
    <source>
        <dbReference type="EMBL" id="JAS42552.1"/>
    </source>
</evidence>
<gene>
    <name evidence="5" type="ORF">g.11444</name>
</gene>
<evidence type="ECO:0000256" key="3">
    <source>
        <dbReference type="ARBA" id="ARBA00022490"/>
    </source>
</evidence>
<evidence type="ECO:0000256" key="2">
    <source>
        <dbReference type="ARBA" id="ARBA00006176"/>
    </source>
</evidence>
<dbReference type="AlphaFoldDB" id="A0A1B6EX73"/>
<proteinExistence type="inferred from homology"/>
<evidence type="ECO:0008006" key="6">
    <source>
        <dbReference type="Google" id="ProtNLM"/>
    </source>
</evidence>
<keyword evidence="4" id="KW-0243">Dynein</keyword>
<keyword evidence="3" id="KW-0963">Cytoplasm</keyword>
<organism evidence="5">
    <name type="scientific">Cuerna arida</name>
    <dbReference type="NCBI Taxonomy" id="1464854"/>
    <lineage>
        <taxon>Eukaryota</taxon>
        <taxon>Metazoa</taxon>
        <taxon>Ecdysozoa</taxon>
        <taxon>Arthropoda</taxon>
        <taxon>Hexapoda</taxon>
        <taxon>Insecta</taxon>
        <taxon>Pterygota</taxon>
        <taxon>Neoptera</taxon>
        <taxon>Paraneoptera</taxon>
        <taxon>Hemiptera</taxon>
        <taxon>Auchenorrhyncha</taxon>
        <taxon>Membracoidea</taxon>
        <taxon>Cicadellidae</taxon>
        <taxon>Cicadellinae</taxon>
        <taxon>Proconiini</taxon>
        <taxon>Cuerna</taxon>
    </lineage>
</organism>
<evidence type="ECO:0000256" key="1">
    <source>
        <dbReference type="ARBA" id="ARBA00004496"/>
    </source>
</evidence>
<dbReference type="GO" id="GO:0005737">
    <property type="term" value="C:cytoplasm"/>
    <property type="evidence" value="ECO:0007669"/>
    <property type="project" value="UniProtKB-SubCell"/>
</dbReference>
<dbReference type="GO" id="GO:0007017">
    <property type="term" value="P:microtubule-based process"/>
    <property type="evidence" value="ECO:0007669"/>
    <property type="project" value="InterPro"/>
</dbReference>
<dbReference type="PANTHER" id="PTHR15346">
    <property type="entry name" value="DYNACTIN SUBUNIT"/>
    <property type="match status" value="1"/>
</dbReference>
<dbReference type="EMBL" id="GECZ01027217">
    <property type="protein sequence ID" value="JAS42552.1"/>
    <property type="molecule type" value="Transcribed_RNA"/>
</dbReference>
<dbReference type="InterPro" id="IPR028133">
    <property type="entry name" value="Dynamitin"/>
</dbReference>
<dbReference type="GO" id="GO:0030286">
    <property type="term" value="C:dynein complex"/>
    <property type="evidence" value="ECO:0007669"/>
    <property type="project" value="UniProtKB-KW"/>
</dbReference>
<protein>
    <recommendedName>
        <fullName evidence="6">Dynactin subunit 2</fullName>
    </recommendedName>
</protein>
<accession>A0A1B6EX73</accession>
<dbReference type="Gene3D" id="1.20.1270.60">
    <property type="entry name" value="Arfaptin homology (AH) domain/BAR domain"/>
    <property type="match status" value="1"/>
</dbReference>
<evidence type="ECO:0000256" key="4">
    <source>
        <dbReference type="ARBA" id="ARBA00023017"/>
    </source>
</evidence>